<dbReference type="Proteomes" id="UP000094527">
    <property type="component" value="Unassembled WGS sequence"/>
</dbReference>
<evidence type="ECO:0000313" key="1">
    <source>
        <dbReference type="EMBL" id="ODM88711.1"/>
    </source>
</evidence>
<name>A0A1D2M707_ORCCI</name>
<proteinExistence type="predicted"/>
<keyword evidence="2" id="KW-1185">Reference proteome</keyword>
<accession>A0A1D2M707</accession>
<protein>
    <submittedName>
        <fullName evidence="1">Uncharacterized protein</fullName>
    </submittedName>
</protein>
<sequence>MESVKQQTLLSKNHRSIFSWSGNSYINHYGWRATSLLFENTAKGYLTLQRLSNFKDERTLHVLSKVQEAFQASTIISSIEMSMVRKTLQEQTHTRCYYVFVLTKHL</sequence>
<dbReference type="AlphaFoldDB" id="A0A1D2M707"/>
<organism evidence="1 2">
    <name type="scientific">Orchesella cincta</name>
    <name type="common">Springtail</name>
    <name type="synonym">Podura cincta</name>
    <dbReference type="NCBI Taxonomy" id="48709"/>
    <lineage>
        <taxon>Eukaryota</taxon>
        <taxon>Metazoa</taxon>
        <taxon>Ecdysozoa</taxon>
        <taxon>Arthropoda</taxon>
        <taxon>Hexapoda</taxon>
        <taxon>Collembola</taxon>
        <taxon>Entomobryomorpha</taxon>
        <taxon>Entomobryoidea</taxon>
        <taxon>Orchesellidae</taxon>
        <taxon>Orchesellinae</taxon>
        <taxon>Orchesella</taxon>
    </lineage>
</organism>
<comment type="caution">
    <text evidence="1">The sequence shown here is derived from an EMBL/GenBank/DDBJ whole genome shotgun (WGS) entry which is preliminary data.</text>
</comment>
<gene>
    <name evidence="1" type="ORF">Ocin01_17972</name>
</gene>
<evidence type="ECO:0000313" key="2">
    <source>
        <dbReference type="Proteomes" id="UP000094527"/>
    </source>
</evidence>
<reference evidence="1 2" key="1">
    <citation type="journal article" date="2016" name="Genome Biol. Evol.">
        <title>Gene Family Evolution Reflects Adaptation to Soil Environmental Stressors in the Genome of the Collembolan Orchesella cincta.</title>
        <authorList>
            <person name="Faddeeva-Vakhrusheva A."/>
            <person name="Derks M.F."/>
            <person name="Anvar S.Y."/>
            <person name="Agamennone V."/>
            <person name="Suring W."/>
            <person name="Smit S."/>
            <person name="van Straalen N.M."/>
            <person name="Roelofs D."/>
        </authorList>
    </citation>
    <scope>NUCLEOTIDE SEQUENCE [LARGE SCALE GENOMIC DNA]</scope>
    <source>
        <tissue evidence="1">Mixed pool</tissue>
    </source>
</reference>
<dbReference type="EMBL" id="LJIJ01003285">
    <property type="protein sequence ID" value="ODM88711.1"/>
    <property type="molecule type" value="Genomic_DNA"/>
</dbReference>